<name>A0A0E9S232_ANGAN</name>
<dbReference type="AlphaFoldDB" id="A0A0E9S232"/>
<reference evidence="1" key="1">
    <citation type="submission" date="2014-11" db="EMBL/GenBank/DDBJ databases">
        <authorList>
            <person name="Amaro Gonzalez C."/>
        </authorList>
    </citation>
    <scope>NUCLEOTIDE SEQUENCE</scope>
</reference>
<proteinExistence type="predicted"/>
<sequence length="31" mass="3539">MRLYITTSLLQFITAINMTGLLNKKVIKKSV</sequence>
<dbReference type="EMBL" id="GBXM01073246">
    <property type="protein sequence ID" value="JAH35331.1"/>
    <property type="molecule type" value="Transcribed_RNA"/>
</dbReference>
<organism evidence="1">
    <name type="scientific">Anguilla anguilla</name>
    <name type="common">European freshwater eel</name>
    <name type="synonym">Muraena anguilla</name>
    <dbReference type="NCBI Taxonomy" id="7936"/>
    <lineage>
        <taxon>Eukaryota</taxon>
        <taxon>Metazoa</taxon>
        <taxon>Chordata</taxon>
        <taxon>Craniata</taxon>
        <taxon>Vertebrata</taxon>
        <taxon>Euteleostomi</taxon>
        <taxon>Actinopterygii</taxon>
        <taxon>Neopterygii</taxon>
        <taxon>Teleostei</taxon>
        <taxon>Anguilliformes</taxon>
        <taxon>Anguillidae</taxon>
        <taxon>Anguilla</taxon>
    </lineage>
</organism>
<reference evidence="1" key="2">
    <citation type="journal article" date="2015" name="Fish Shellfish Immunol.">
        <title>Early steps in the European eel (Anguilla anguilla)-Vibrio vulnificus interaction in the gills: Role of the RtxA13 toxin.</title>
        <authorList>
            <person name="Callol A."/>
            <person name="Pajuelo D."/>
            <person name="Ebbesson L."/>
            <person name="Teles M."/>
            <person name="MacKenzie S."/>
            <person name="Amaro C."/>
        </authorList>
    </citation>
    <scope>NUCLEOTIDE SEQUENCE</scope>
</reference>
<protein>
    <submittedName>
        <fullName evidence="1">Uncharacterized protein</fullName>
    </submittedName>
</protein>
<evidence type="ECO:0000313" key="1">
    <source>
        <dbReference type="EMBL" id="JAH35331.1"/>
    </source>
</evidence>
<accession>A0A0E9S232</accession>